<reference evidence="1 2" key="1">
    <citation type="submission" date="2017-06" db="EMBL/GenBank/DDBJ databases">
        <authorList>
            <person name="Herren C.D."/>
            <person name="Smith-Caldas M."/>
            <person name="Curl A.K."/>
            <person name="Carbajal J.A."/>
            <person name="Thornton M."/>
            <person name="Klein S."/>
            <person name="Atkinson C.A."/>
            <person name="Brown D."/>
            <person name="Clarkston C."/>
            <person name="Cox V.G."/>
            <person name="Helms T.L."/>
            <person name="Johnson B.M."/>
            <person name="Mosqueda S.M."/>
            <person name="Nichols J.M."/>
            <person name="Rafter T.E."/>
            <person name="Smith J.L."/>
            <person name="Snow J.A."/>
            <person name="Trosper K.M."/>
            <person name="Waner K.N."/>
            <person name="Zych M.G."/>
            <person name="Anderson M.S."/>
            <person name="Chang A.W."/>
            <person name="Martinez A.C."/>
            <person name="Vars S.J."/>
            <person name="Wagner K.E."/>
            <person name="Wiebe P.L."/>
            <person name="Williams T."/>
            <person name="Yanez C.P."/>
            <person name="Stoner T.H."/>
            <person name="Garlena R.A."/>
            <person name="Russell D.A."/>
            <person name="Pope W.H."/>
            <person name="Jacobs-Sera D."/>
            <person name="Hatfull G.F."/>
        </authorList>
    </citation>
    <scope>NUCLEOTIDE SEQUENCE [LARGE SCALE GENOMIC DNA]</scope>
</reference>
<dbReference type="GeneID" id="63209526"/>
<evidence type="ECO:0000313" key="1">
    <source>
        <dbReference type="EMBL" id="ATG86539.1"/>
    </source>
</evidence>
<keyword evidence="2" id="KW-1185">Reference proteome</keyword>
<dbReference type="EMBL" id="MF185728">
    <property type="protein sequence ID" value="ATG86539.1"/>
    <property type="molecule type" value="Genomic_DNA"/>
</dbReference>
<gene>
    <name evidence="1" type="primary">138</name>
    <name evidence="1" type="ORF">SEA_FINEMLUCIS_138</name>
</gene>
<dbReference type="RefSeq" id="YP_010012966.1">
    <property type="nucleotide sequence ID" value="NC_053507.1"/>
</dbReference>
<accession>A0A291IA34</accession>
<proteinExistence type="predicted"/>
<evidence type="ECO:0000313" key="2">
    <source>
        <dbReference type="Proteomes" id="UP000231431"/>
    </source>
</evidence>
<dbReference type="KEGG" id="vg:63209526"/>
<sequence length="38" mass="3900">MCPGACPGRCARSWPDTNQAAPSLRWLAAGLTVASAGR</sequence>
<name>A0A291IA34_9CAUD</name>
<protein>
    <submittedName>
        <fullName evidence="1">Uncharacterized protein</fullName>
    </submittedName>
</protein>
<organism evidence="1 2">
    <name type="scientific">Mycobacterium phage Finemlucis</name>
    <dbReference type="NCBI Taxonomy" id="2015844"/>
    <lineage>
        <taxon>Viruses</taxon>
        <taxon>Duplodnaviria</taxon>
        <taxon>Heunggongvirae</taxon>
        <taxon>Uroviricota</taxon>
        <taxon>Caudoviricetes</taxon>
        <taxon>Vilmaviridae</taxon>
        <taxon>Lclasvirinae</taxon>
        <taxon>Faithunavirus</taxon>
        <taxon>Faithunavirus finemlucis</taxon>
    </lineage>
</organism>
<dbReference type="Proteomes" id="UP000231431">
    <property type="component" value="Segment"/>
</dbReference>